<proteinExistence type="inferred from homology"/>
<feature type="active site" evidence="4">
    <location>
        <position position="269"/>
    </location>
</feature>
<keyword evidence="8" id="KW-0443">Lipid metabolism</keyword>
<feature type="active site" evidence="4">
    <location>
        <position position="216"/>
    </location>
</feature>
<evidence type="ECO:0000256" key="1">
    <source>
        <dbReference type="ARBA" id="ARBA00004613"/>
    </source>
</evidence>
<feature type="binding site" evidence="5">
    <location>
        <position position="217"/>
    </location>
    <ligand>
        <name>Ca(2+)</name>
        <dbReference type="ChEBI" id="CHEBI:29108"/>
    </ligand>
</feature>
<feature type="binding site" evidence="5">
    <location>
        <position position="198"/>
    </location>
    <ligand>
        <name>Ca(2+)</name>
        <dbReference type="ChEBI" id="CHEBI:29108"/>
    </ligand>
</feature>
<keyword evidence="5" id="KW-0479">Metal-binding</keyword>
<accession>A0AAJ6Z770</accession>
<dbReference type="PRINTS" id="PR00389">
    <property type="entry name" value="PHPHLIPASEA2"/>
</dbReference>
<dbReference type="SUPFAM" id="SSF48619">
    <property type="entry name" value="Phospholipase A2, PLA2"/>
    <property type="match status" value="1"/>
</dbReference>
<dbReference type="GO" id="GO:0016042">
    <property type="term" value="P:lipid catabolic process"/>
    <property type="evidence" value="ECO:0007669"/>
    <property type="project" value="InterPro"/>
</dbReference>
<dbReference type="InterPro" id="IPR001211">
    <property type="entry name" value="PLA2"/>
</dbReference>
<feature type="disulfide bond" evidence="6">
    <location>
        <begin position="219"/>
        <end position="268"/>
    </location>
</feature>
<evidence type="ECO:0000256" key="7">
    <source>
        <dbReference type="RuleBase" id="RU003654"/>
    </source>
</evidence>
<comment type="catalytic activity">
    <reaction evidence="8">
        <text>a 1,2-diacyl-sn-glycero-3-phosphocholine + H2O = a 1-acyl-sn-glycero-3-phosphocholine + a fatty acid + H(+)</text>
        <dbReference type="Rhea" id="RHEA:15801"/>
        <dbReference type="ChEBI" id="CHEBI:15377"/>
        <dbReference type="ChEBI" id="CHEBI:15378"/>
        <dbReference type="ChEBI" id="CHEBI:28868"/>
        <dbReference type="ChEBI" id="CHEBI:57643"/>
        <dbReference type="ChEBI" id="CHEBI:58168"/>
        <dbReference type="EC" id="3.1.1.4"/>
    </reaction>
</comment>
<dbReference type="CDD" id="cd00125">
    <property type="entry name" value="PLA2c"/>
    <property type="match status" value="1"/>
</dbReference>
<feature type="binding site" evidence="5">
    <location>
        <position position="196"/>
    </location>
    <ligand>
        <name>Ca(2+)</name>
        <dbReference type="ChEBI" id="CHEBI:29108"/>
    </ligand>
</feature>
<keyword evidence="8" id="KW-0378">Hydrolase</keyword>
<evidence type="ECO:0000256" key="8">
    <source>
        <dbReference type="RuleBase" id="RU361236"/>
    </source>
</evidence>
<dbReference type="Gene3D" id="1.20.90.10">
    <property type="entry name" value="Phospholipase A2 domain"/>
    <property type="match status" value="1"/>
</dbReference>
<protein>
    <recommendedName>
        <fullName evidence="8">Phospholipase A2</fullName>
        <ecNumber evidence="8">3.1.1.4</ecNumber>
    </recommendedName>
</protein>
<dbReference type="PANTHER" id="PTHR11716">
    <property type="entry name" value="PHOSPHOLIPASE A2 FAMILY MEMBER"/>
    <property type="match status" value="1"/>
</dbReference>
<dbReference type="EC" id="3.1.1.4" evidence="8"/>
<dbReference type="GO" id="GO:0005509">
    <property type="term" value="F:calcium ion binding"/>
    <property type="evidence" value="ECO:0007669"/>
    <property type="project" value="InterPro"/>
</dbReference>
<name>A0AAJ6Z770_PAPXU</name>
<evidence type="ECO:0000313" key="10">
    <source>
        <dbReference type="RefSeq" id="XP_013166601.1"/>
    </source>
</evidence>
<comment type="similarity">
    <text evidence="7">Belongs to the phospholipase A2 family.</text>
</comment>
<dbReference type="RefSeq" id="XP_013166601.1">
    <property type="nucleotide sequence ID" value="XM_013311147.1"/>
</dbReference>
<dbReference type="PROSITE" id="PS00119">
    <property type="entry name" value="PA2_ASP"/>
    <property type="match status" value="1"/>
</dbReference>
<feature type="disulfide bond" evidence="6">
    <location>
        <begin position="246"/>
        <end position="266"/>
    </location>
</feature>
<dbReference type="InterPro" id="IPR016090">
    <property type="entry name" value="PLA2-like_dom"/>
</dbReference>
<dbReference type="InterPro" id="IPR033112">
    <property type="entry name" value="PLA2_Asp_AS"/>
</dbReference>
<evidence type="ECO:0000256" key="5">
    <source>
        <dbReference type="PIRSR" id="PIRSR601211-2"/>
    </source>
</evidence>
<dbReference type="GeneID" id="106117072"/>
<evidence type="ECO:0000256" key="4">
    <source>
        <dbReference type="PIRSR" id="PIRSR601211-1"/>
    </source>
</evidence>
<dbReference type="GO" id="GO:0005576">
    <property type="term" value="C:extracellular region"/>
    <property type="evidence" value="ECO:0007669"/>
    <property type="project" value="UniProtKB-SubCell"/>
</dbReference>
<sequence length="303" mass="35777">MEKNALKDFKIPNPAYCADMFKQAFDQHLIMPWWFYYCEDLRAKTERNQNTHRPWPLPLALRCNLHLQDWSKYLTYDEIYNSTNYAQIPETPYSIQPSHSHSNNRYNDRDQTKVNIHSLKANDNSRNNQLLVGFSHDPYRYSVPEGDYIKGVRNIDPKVYTNKNENRGKRGVLHLYNMIFCATGCEPLAYKGYGCYCGFLGSGRPTDGIDNCCRLHDECYENIYCPFYTVYFQPYYWKCYHNQPLCALENYQTRHNIINGCAGRLCECDRKFAMCVKRYSCPRGRALCHSSPLRLLQNLLMFR</sequence>
<dbReference type="GO" id="GO:0004623">
    <property type="term" value="F:phospholipase A2 activity"/>
    <property type="evidence" value="ECO:0007669"/>
    <property type="project" value="UniProtKB-EC"/>
</dbReference>
<dbReference type="PROSITE" id="PS00118">
    <property type="entry name" value="PA2_HIS"/>
    <property type="match status" value="1"/>
</dbReference>
<keyword evidence="3 6" id="KW-1015">Disulfide bond</keyword>
<dbReference type="InterPro" id="IPR036444">
    <property type="entry name" value="PLipase_A2_dom_sf"/>
</dbReference>
<feature type="disulfide bond" evidence="6">
    <location>
        <begin position="212"/>
        <end position="275"/>
    </location>
</feature>
<feature type="disulfide bond" evidence="6">
    <location>
        <begin position="197"/>
        <end position="213"/>
    </location>
</feature>
<dbReference type="Proteomes" id="UP000694872">
    <property type="component" value="Unplaced"/>
</dbReference>
<evidence type="ECO:0000256" key="3">
    <source>
        <dbReference type="ARBA" id="ARBA00023157"/>
    </source>
</evidence>
<dbReference type="InterPro" id="IPR033113">
    <property type="entry name" value="PLA2_histidine"/>
</dbReference>
<dbReference type="KEGG" id="pxu:106117072"/>
<evidence type="ECO:0000259" key="9">
    <source>
        <dbReference type="SMART" id="SM00085"/>
    </source>
</evidence>
<dbReference type="GO" id="GO:0050482">
    <property type="term" value="P:arachidonate secretion"/>
    <property type="evidence" value="ECO:0007669"/>
    <property type="project" value="InterPro"/>
</dbReference>
<evidence type="ECO:0000256" key="2">
    <source>
        <dbReference type="ARBA" id="ARBA00022525"/>
    </source>
</evidence>
<dbReference type="SMART" id="SM00085">
    <property type="entry name" value="PA2c"/>
    <property type="match status" value="1"/>
</dbReference>
<comment type="cofactor">
    <cofactor evidence="5">
        <name>Ca(2+)</name>
        <dbReference type="ChEBI" id="CHEBI:29108"/>
    </cofactor>
    <text evidence="5">Binds 1 Ca(2+) ion per subunit.</text>
</comment>
<dbReference type="GO" id="GO:0006644">
    <property type="term" value="P:phospholipid metabolic process"/>
    <property type="evidence" value="ECO:0007669"/>
    <property type="project" value="InterPro"/>
</dbReference>
<gene>
    <name evidence="10" type="primary">LOC106117072</name>
</gene>
<organism evidence="10">
    <name type="scientific">Papilio xuthus</name>
    <name type="common">Asian swallowtail butterfly</name>
    <dbReference type="NCBI Taxonomy" id="66420"/>
    <lineage>
        <taxon>Eukaryota</taxon>
        <taxon>Metazoa</taxon>
        <taxon>Ecdysozoa</taxon>
        <taxon>Arthropoda</taxon>
        <taxon>Hexapoda</taxon>
        <taxon>Insecta</taxon>
        <taxon>Pterygota</taxon>
        <taxon>Neoptera</taxon>
        <taxon>Endopterygota</taxon>
        <taxon>Lepidoptera</taxon>
        <taxon>Glossata</taxon>
        <taxon>Ditrysia</taxon>
        <taxon>Papilionoidea</taxon>
        <taxon>Papilionidae</taxon>
        <taxon>Papilioninae</taxon>
        <taxon>Papilio</taxon>
    </lineage>
</organism>
<feature type="domain" description="Phospholipase A2-like central" evidence="9">
    <location>
        <begin position="171"/>
        <end position="297"/>
    </location>
</feature>
<reference evidence="10" key="1">
    <citation type="submission" date="2025-08" db="UniProtKB">
        <authorList>
            <consortium name="RefSeq"/>
        </authorList>
    </citation>
    <scope>IDENTIFICATION</scope>
</reference>
<dbReference type="PANTHER" id="PTHR11716:SF107">
    <property type="entry name" value="PHOSPHOLIPASE A2"/>
    <property type="match status" value="1"/>
</dbReference>
<evidence type="ECO:0000256" key="6">
    <source>
        <dbReference type="PIRSR" id="PIRSR601211-3"/>
    </source>
</evidence>
<keyword evidence="5 8" id="KW-0106">Calcium</keyword>
<comment type="subcellular location">
    <subcellularLocation>
        <location evidence="1 8">Secreted</location>
    </subcellularLocation>
</comment>
<dbReference type="AlphaFoldDB" id="A0AAJ6Z770"/>
<dbReference type="Pfam" id="PF00068">
    <property type="entry name" value="Phospholip_A2_1"/>
    <property type="match status" value="1"/>
</dbReference>
<keyword evidence="2 8" id="KW-0964">Secreted</keyword>